<sequence>MIGEGELLNPNGYGVLLMNTLNKTAIRTQSSNLIFFLYRHIKKISSQIEVVQLKRKPPFYFESVHNFNN</sequence>
<reference evidence="1 2" key="1">
    <citation type="journal article" date="2018" name="Sci. Rep.">
        <title>Genomic signatures of local adaptation to the degree of environmental predictability in rotifers.</title>
        <authorList>
            <person name="Franch-Gras L."/>
            <person name="Hahn C."/>
            <person name="Garcia-Roger E.M."/>
            <person name="Carmona M.J."/>
            <person name="Serra M."/>
            <person name="Gomez A."/>
        </authorList>
    </citation>
    <scope>NUCLEOTIDE SEQUENCE [LARGE SCALE GENOMIC DNA]</scope>
    <source>
        <strain evidence="1">HYR1</strain>
    </source>
</reference>
<evidence type="ECO:0000313" key="2">
    <source>
        <dbReference type="Proteomes" id="UP000276133"/>
    </source>
</evidence>
<accession>A0A3M7PH08</accession>
<dbReference type="AlphaFoldDB" id="A0A3M7PH08"/>
<proteinExistence type="predicted"/>
<evidence type="ECO:0000313" key="1">
    <source>
        <dbReference type="EMBL" id="RMZ98342.1"/>
    </source>
</evidence>
<keyword evidence="2" id="KW-1185">Reference proteome</keyword>
<name>A0A3M7PH08_BRAPC</name>
<comment type="caution">
    <text evidence="1">The sequence shown here is derived from an EMBL/GenBank/DDBJ whole genome shotgun (WGS) entry which is preliminary data.</text>
</comment>
<gene>
    <name evidence="1" type="ORF">BpHYR1_047898</name>
</gene>
<organism evidence="1 2">
    <name type="scientific">Brachionus plicatilis</name>
    <name type="common">Marine rotifer</name>
    <name type="synonym">Brachionus muelleri</name>
    <dbReference type="NCBI Taxonomy" id="10195"/>
    <lineage>
        <taxon>Eukaryota</taxon>
        <taxon>Metazoa</taxon>
        <taxon>Spiralia</taxon>
        <taxon>Gnathifera</taxon>
        <taxon>Rotifera</taxon>
        <taxon>Eurotatoria</taxon>
        <taxon>Monogononta</taxon>
        <taxon>Pseudotrocha</taxon>
        <taxon>Ploima</taxon>
        <taxon>Brachionidae</taxon>
        <taxon>Brachionus</taxon>
    </lineage>
</organism>
<dbReference type="EMBL" id="REGN01010833">
    <property type="protein sequence ID" value="RMZ98342.1"/>
    <property type="molecule type" value="Genomic_DNA"/>
</dbReference>
<protein>
    <submittedName>
        <fullName evidence="1">Uncharacterized protein</fullName>
    </submittedName>
</protein>
<dbReference type="Proteomes" id="UP000276133">
    <property type="component" value="Unassembled WGS sequence"/>
</dbReference>